<sequence>MEYRSIKSNDSNHLGQGLQGKELLNDIYLDLFLNHVHADQYEEYYMQKIDDALDARDEELFMQLTTELNALRASV</sequence>
<comment type="caution">
    <text evidence="2">The sequence shown here is derived from an EMBL/GenBank/DDBJ whole genome shotgun (WGS) entry which is preliminary data.</text>
</comment>
<dbReference type="Pfam" id="PF08858">
    <property type="entry name" value="IDEAL"/>
    <property type="match status" value="1"/>
</dbReference>
<accession>A0A433RTU1</accession>
<dbReference type="Proteomes" id="UP000288623">
    <property type="component" value="Unassembled WGS sequence"/>
</dbReference>
<feature type="domain" description="IDEAL" evidence="1">
    <location>
        <begin position="32"/>
        <end position="68"/>
    </location>
</feature>
<dbReference type="OrthoDB" id="2660250at2"/>
<evidence type="ECO:0000259" key="1">
    <source>
        <dbReference type="SMART" id="SM00914"/>
    </source>
</evidence>
<dbReference type="EMBL" id="JTFC01000031">
    <property type="protein sequence ID" value="RUS55556.1"/>
    <property type="molecule type" value="Genomic_DNA"/>
</dbReference>
<dbReference type="SMART" id="SM00914">
    <property type="entry name" value="IDEAL"/>
    <property type="match status" value="1"/>
</dbReference>
<dbReference type="AlphaFoldDB" id="A0A433RTU1"/>
<dbReference type="InterPro" id="IPR014957">
    <property type="entry name" value="IDEAL_dom"/>
</dbReference>
<gene>
    <name evidence="2" type="ORF">QI30_11565</name>
</gene>
<evidence type="ECO:0000313" key="2">
    <source>
        <dbReference type="EMBL" id="RUS55556.1"/>
    </source>
</evidence>
<dbReference type="Gene3D" id="4.10.810.10">
    <property type="entry name" value="Virus Scaffolding Protein, Chain A"/>
    <property type="match status" value="1"/>
</dbReference>
<evidence type="ECO:0000313" key="3">
    <source>
        <dbReference type="Proteomes" id="UP000288623"/>
    </source>
</evidence>
<proteinExistence type="predicted"/>
<dbReference type="InterPro" id="IPR027393">
    <property type="entry name" value="Virus_scaffolding_prot_C"/>
</dbReference>
<name>A0A433RTU1_9BACL</name>
<keyword evidence="3" id="KW-1185">Reference proteome</keyword>
<reference evidence="2 3" key="1">
    <citation type="submission" date="2014-11" db="EMBL/GenBank/DDBJ databases">
        <title>Genome sequence and analysis of novel Kurthia sp.</title>
        <authorList>
            <person name="Lawson J.N."/>
            <person name="Gonzalez J.E."/>
            <person name="Rinauldi L."/>
            <person name="Xuan Z."/>
            <person name="Firman A."/>
            <person name="Shaddox L."/>
            <person name="Trudeau A."/>
            <person name="Shah S."/>
            <person name="Reiman D."/>
        </authorList>
    </citation>
    <scope>NUCLEOTIDE SEQUENCE [LARGE SCALE GENOMIC DNA]</scope>
    <source>
        <strain evidence="2 3">3B1D</strain>
    </source>
</reference>
<organism evidence="2 3">
    <name type="scientific">Candidatus Kurthia intestinigallinarum</name>
    <dbReference type="NCBI Taxonomy" id="1562256"/>
    <lineage>
        <taxon>Bacteria</taxon>
        <taxon>Bacillati</taxon>
        <taxon>Bacillota</taxon>
        <taxon>Bacilli</taxon>
        <taxon>Bacillales</taxon>
        <taxon>Caryophanaceae</taxon>
        <taxon>Kurthia</taxon>
    </lineage>
</organism>
<protein>
    <recommendedName>
        <fullName evidence="1">IDEAL domain-containing protein</fullName>
    </recommendedName>
</protein>
<dbReference type="RefSeq" id="WP_020189217.1">
    <property type="nucleotide sequence ID" value="NZ_JTFC01000031.1"/>
</dbReference>